<evidence type="ECO:0000313" key="2">
    <source>
        <dbReference type="Proteomes" id="UP000482960"/>
    </source>
</evidence>
<sequence>MGFAGGVWIQQLVVVLADVPSAAALRAYEDLAVDDGLREGIGSVAVRRPAPHLADAAMSAVHDLEAAGLRPLRIVTGDWVTLADIASRIGRSREIVRLWSVGRQGPGGFPPPLNPGCDTSFYSWAEVGLWLRRRMGYELPDDEPVLVAINLALQLRRLMPRLSHPDAIHALLDG</sequence>
<evidence type="ECO:0008006" key="3">
    <source>
        <dbReference type="Google" id="ProtNLM"/>
    </source>
</evidence>
<name>A0A6V8LBR2_9ACTN</name>
<dbReference type="EMBL" id="BLPG01000001">
    <property type="protein sequence ID" value="GFJ92019.1"/>
    <property type="molecule type" value="Genomic_DNA"/>
</dbReference>
<accession>A0A6V8LBR2</accession>
<comment type="caution">
    <text evidence="1">The sequence shown here is derived from an EMBL/GenBank/DDBJ whole genome shotgun (WGS) entry which is preliminary data.</text>
</comment>
<keyword evidence="2" id="KW-1185">Reference proteome</keyword>
<dbReference type="AlphaFoldDB" id="A0A6V8LBR2"/>
<reference evidence="1 2" key="2">
    <citation type="submission" date="2020-03" db="EMBL/GenBank/DDBJ databases">
        <authorList>
            <person name="Ichikawa N."/>
            <person name="Kimura A."/>
            <person name="Kitahashi Y."/>
            <person name="Uohara A."/>
        </authorList>
    </citation>
    <scope>NUCLEOTIDE SEQUENCE [LARGE SCALE GENOMIC DNA]</scope>
    <source>
        <strain evidence="1 2">NBRC 108638</strain>
    </source>
</reference>
<evidence type="ECO:0000313" key="1">
    <source>
        <dbReference type="EMBL" id="GFJ92019.1"/>
    </source>
</evidence>
<organism evidence="1 2">
    <name type="scientific">Phytohabitans rumicis</name>
    <dbReference type="NCBI Taxonomy" id="1076125"/>
    <lineage>
        <taxon>Bacteria</taxon>
        <taxon>Bacillati</taxon>
        <taxon>Actinomycetota</taxon>
        <taxon>Actinomycetes</taxon>
        <taxon>Micromonosporales</taxon>
        <taxon>Micromonosporaceae</taxon>
    </lineage>
</organism>
<dbReference type="Proteomes" id="UP000482960">
    <property type="component" value="Unassembled WGS sequence"/>
</dbReference>
<protein>
    <recommendedName>
        <fullName evidence="3">DNA-binding protein</fullName>
    </recommendedName>
</protein>
<proteinExistence type="predicted"/>
<gene>
    <name evidence="1" type="ORF">Prum_056610</name>
</gene>
<reference evidence="1 2" key="1">
    <citation type="submission" date="2020-03" db="EMBL/GenBank/DDBJ databases">
        <title>Whole genome shotgun sequence of Phytohabitans rumicis NBRC 108638.</title>
        <authorList>
            <person name="Komaki H."/>
            <person name="Tamura T."/>
        </authorList>
    </citation>
    <scope>NUCLEOTIDE SEQUENCE [LARGE SCALE GENOMIC DNA]</scope>
    <source>
        <strain evidence="1 2">NBRC 108638</strain>
    </source>
</reference>